<evidence type="ECO:0000256" key="4">
    <source>
        <dbReference type="ARBA" id="ARBA00023012"/>
    </source>
</evidence>
<dbReference type="InterPro" id="IPR016032">
    <property type="entry name" value="Sig_transdc_resp-reg_C-effctor"/>
</dbReference>
<feature type="domain" description="Response regulatory" evidence="11">
    <location>
        <begin position="6"/>
        <end position="119"/>
    </location>
</feature>
<protein>
    <recommendedName>
        <fullName evidence="8">Regulatory protein VirG</fullName>
    </recommendedName>
</protein>
<dbReference type="Gene3D" id="1.10.10.10">
    <property type="entry name" value="Winged helix-like DNA-binding domain superfamily/Winged helix DNA-binding domain"/>
    <property type="match status" value="1"/>
</dbReference>
<dbReference type="KEGG" id="spii:G7077_09915"/>
<dbReference type="InterPro" id="IPR011006">
    <property type="entry name" value="CheY-like_superfamily"/>
</dbReference>
<dbReference type="Gene3D" id="3.40.50.2300">
    <property type="match status" value="1"/>
</dbReference>
<dbReference type="AlphaFoldDB" id="A0A6G7YQZ5"/>
<feature type="modified residue" description="4-aspartylphosphate" evidence="9">
    <location>
        <position position="55"/>
    </location>
</feature>
<name>A0A6G7YQZ5_9SPHN</name>
<dbReference type="InterPro" id="IPR039420">
    <property type="entry name" value="WalR-like"/>
</dbReference>
<evidence type="ECO:0000313" key="14">
    <source>
        <dbReference type="Proteomes" id="UP000503222"/>
    </source>
</evidence>
<gene>
    <name evidence="13" type="ORF">G7077_09915</name>
</gene>
<dbReference type="InterPro" id="IPR001789">
    <property type="entry name" value="Sig_transdc_resp-reg_receiver"/>
</dbReference>
<accession>A0A6G7YQZ5</accession>
<evidence type="ECO:0000259" key="12">
    <source>
        <dbReference type="PROSITE" id="PS51755"/>
    </source>
</evidence>
<evidence type="ECO:0000256" key="6">
    <source>
        <dbReference type="ARBA" id="ARBA00023125"/>
    </source>
</evidence>
<feature type="DNA-binding region" description="OmpR/PhoB-type" evidence="10">
    <location>
        <begin position="133"/>
        <end position="233"/>
    </location>
</feature>
<dbReference type="RefSeq" id="WP_166411556.1">
    <property type="nucleotide sequence ID" value="NZ_CP049869.1"/>
</dbReference>
<evidence type="ECO:0000256" key="10">
    <source>
        <dbReference type="PROSITE-ProRule" id="PRU01091"/>
    </source>
</evidence>
<dbReference type="GO" id="GO:0000976">
    <property type="term" value="F:transcription cis-regulatory region binding"/>
    <property type="evidence" value="ECO:0007669"/>
    <property type="project" value="TreeGrafter"/>
</dbReference>
<dbReference type="Pfam" id="PF00486">
    <property type="entry name" value="Trans_reg_C"/>
    <property type="match status" value="1"/>
</dbReference>
<evidence type="ECO:0000313" key="13">
    <source>
        <dbReference type="EMBL" id="QIK79165.1"/>
    </source>
</evidence>
<comment type="subcellular location">
    <subcellularLocation>
        <location evidence="1">Cytoplasm</location>
    </subcellularLocation>
</comment>
<dbReference type="SMART" id="SM00448">
    <property type="entry name" value="REC"/>
    <property type="match status" value="1"/>
</dbReference>
<dbReference type="GO" id="GO:0000156">
    <property type="term" value="F:phosphorelay response regulator activity"/>
    <property type="evidence" value="ECO:0007669"/>
    <property type="project" value="TreeGrafter"/>
</dbReference>
<organism evidence="13 14">
    <name type="scientific">Sphingomonas piscis</name>
    <dbReference type="NCBI Taxonomy" id="2714943"/>
    <lineage>
        <taxon>Bacteria</taxon>
        <taxon>Pseudomonadati</taxon>
        <taxon>Pseudomonadota</taxon>
        <taxon>Alphaproteobacteria</taxon>
        <taxon>Sphingomonadales</taxon>
        <taxon>Sphingomonadaceae</taxon>
        <taxon>Sphingomonas</taxon>
    </lineage>
</organism>
<keyword evidence="2" id="KW-0963">Cytoplasm</keyword>
<dbReference type="PANTHER" id="PTHR48111">
    <property type="entry name" value="REGULATOR OF RPOS"/>
    <property type="match status" value="1"/>
</dbReference>
<keyword evidence="7" id="KW-0804">Transcription</keyword>
<evidence type="ECO:0000256" key="1">
    <source>
        <dbReference type="ARBA" id="ARBA00004496"/>
    </source>
</evidence>
<dbReference type="SUPFAM" id="SSF46894">
    <property type="entry name" value="C-terminal effector domain of the bipartite response regulators"/>
    <property type="match status" value="1"/>
</dbReference>
<evidence type="ECO:0000256" key="9">
    <source>
        <dbReference type="PROSITE-ProRule" id="PRU00169"/>
    </source>
</evidence>
<dbReference type="GO" id="GO:0032993">
    <property type="term" value="C:protein-DNA complex"/>
    <property type="evidence" value="ECO:0007669"/>
    <property type="project" value="TreeGrafter"/>
</dbReference>
<dbReference type="SMART" id="SM00862">
    <property type="entry name" value="Trans_reg_C"/>
    <property type="match status" value="1"/>
</dbReference>
<evidence type="ECO:0000256" key="3">
    <source>
        <dbReference type="ARBA" id="ARBA00022553"/>
    </source>
</evidence>
<dbReference type="PANTHER" id="PTHR48111:SF4">
    <property type="entry name" value="DNA-BINDING DUAL TRANSCRIPTIONAL REGULATOR OMPR"/>
    <property type="match status" value="1"/>
</dbReference>
<sequence>MGESAHIAVVDDEPDIRGLVQNYLTRHGFAVSQAEGGAALRALMAERPVDLVILDVNMPEQDGVSIARELRAAGRVGIIMLTANSDSVDKVVGLEVGADDYVTKPFDPRELLARVRSVLRRAATPEAPAATLGREVVVGEVRLNLDSRKMFAADGSEMPLTAMEFDLLRTFVEHPNRVLTRDQLLDLAHSKEPDVFDRSVDTRIVRLRQKVEKDPRRPQALKTVRGAGYMFVPARTGL</sequence>
<evidence type="ECO:0000256" key="7">
    <source>
        <dbReference type="ARBA" id="ARBA00023163"/>
    </source>
</evidence>
<dbReference type="Pfam" id="PF00072">
    <property type="entry name" value="Response_reg"/>
    <property type="match status" value="1"/>
</dbReference>
<keyword evidence="3 9" id="KW-0597">Phosphoprotein</keyword>
<dbReference type="Gene3D" id="6.10.250.690">
    <property type="match status" value="1"/>
</dbReference>
<dbReference type="InterPro" id="IPR001867">
    <property type="entry name" value="OmpR/PhoB-type_DNA-bd"/>
</dbReference>
<dbReference type="CDD" id="cd00383">
    <property type="entry name" value="trans_reg_C"/>
    <property type="match status" value="1"/>
</dbReference>
<keyword evidence="4" id="KW-0902">Two-component regulatory system</keyword>
<dbReference type="InterPro" id="IPR036388">
    <property type="entry name" value="WH-like_DNA-bd_sf"/>
</dbReference>
<dbReference type="GO" id="GO:0006355">
    <property type="term" value="P:regulation of DNA-templated transcription"/>
    <property type="evidence" value="ECO:0007669"/>
    <property type="project" value="InterPro"/>
</dbReference>
<dbReference type="Proteomes" id="UP000503222">
    <property type="component" value="Chromosome"/>
</dbReference>
<evidence type="ECO:0000259" key="11">
    <source>
        <dbReference type="PROSITE" id="PS50110"/>
    </source>
</evidence>
<dbReference type="PROSITE" id="PS51755">
    <property type="entry name" value="OMPR_PHOB"/>
    <property type="match status" value="1"/>
</dbReference>
<dbReference type="PROSITE" id="PS50110">
    <property type="entry name" value="RESPONSE_REGULATORY"/>
    <property type="match status" value="1"/>
</dbReference>
<dbReference type="SUPFAM" id="SSF52172">
    <property type="entry name" value="CheY-like"/>
    <property type="match status" value="1"/>
</dbReference>
<evidence type="ECO:0000256" key="8">
    <source>
        <dbReference type="ARBA" id="ARBA00067337"/>
    </source>
</evidence>
<evidence type="ECO:0000256" key="2">
    <source>
        <dbReference type="ARBA" id="ARBA00022490"/>
    </source>
</evidence>
<keyword evidence="14" id="KW-1185">Reference proteome</keyword>
<proteinExistence type="predicted"/>
<keyword evidence="5" id="KW-0805">Transcription regulation</keyword>
<dbReference type="GO" id="GO:0005829">
    <property type="term" value="C:cytosol"/>
    <property type="evidence" value="ECO:0007669"/>
    <property type="project" value="TreeGrafter"/>
</dbReference>
<dbReference type="FunFam" id="1.10.10.10:FF:000099">
    <property type="entry name" value="Two-component system response regulator TorR"/>
    <property type="match status" value="1"/>
</dbReference>
<evidence type="ECO:0000256" key="5">
    <source>
        <dbReference type="ARBA" id="ARBA00023015"/>
    </source>
</evidence>
<feature type="domain" description="OmpR/PhoB-type" evidence="12">
    <location>
        <begin position="133"/>
        <end position="233"/>
    </location>
</feature>
<dbReference type="EMBL" id="CP049869">
    <property type="protein sequence ID" value="QIK79165.1"/>
    <property type="molecule type" value="Genomic_DNA"/>
</dbReference>
<reference evidence="13 14" key="1">
    <citation type="submission" date="2020-03" db="EMBL/GenBank/DDBJ databases">
        <title>Sphingomonas sp. nov., isolated from fish.</title>
        <authorList>
            <person name="Hyun D.-W."/>
            <person name="Bae J.-W."/>
        </authorList>
    </citation>
    <scope>NUCLEOTIDE SEQUENCE [LARGE SCALE GENOMIC DNA]</scope>
    <source>
        <strain evidence="13 14">HDW15B</strain>
    </source>
</reference>
<keyword evidence="6 10" id="KW-0238">DNA-binding</keyword>